<feature type="domain" description="Flavin reductase like" evidence="3">
    <location>
        <begin position="71"/>
        <end position="169"/>
    </location>
</feature>
<evidence type="ECO:0000259" key="3">
    <source>
        <dbReference type="Pfam" id="PF01613"/>
    </source>
</evidence>
<accession>A0ABR0LSV0</accession>
<dbReference type="Pfam" id="PF01613">
    <property type="entry name" value="Flavin_Reduct"/>
    <property type="match status" value="1"/>
</dbReference>
<dbReference type="InterPro" id="IPR012349">
    <property type="entry name" value="Split_barrel_FMN-bd"/>
</dbReference>
<sequence>MEISGSKQNCLDAKRYIEMQALLSPDHAKVEELGRGTSSTSGSTTKTTATSPPEEAEALAEASGDRLRLIMRRMPHSVVVITSIATYDPATDPVPEQSKISGLGHISSDFRAMTVSSLTTITLSPVAVISFNIRKPSRTLSAIEGSGDFYAHILSASPQGAAIADAFTKGGEPLSAFERL</sequence>
<evidence type="ECO:0000313" key="5">
    <source>
        <dbReference type="Proteomes" id="UP001357485"/>
    </source>
</evidence>
<keyword evidence="1" id="KW-0560">Oxidoreductase</keyword>
<gene>
    <name evidence="4" type="ORF">LTR16_010574</name>
</gene>
<dbReference type="Proteomes" id="UP001357485">
    <property type="component" value="Unassembled WGS sequence"/>
</dbReference>
<dbReference type="SUPFAM" id="SSF50475">
    <property type="entry name" value="FMN-binding split barrel"/>
    <property type="match status" value="1"/>
</dbReference>
<dbReference type="PANTHER" id="PTHR30466:SF1">
    <property type="entry name" value="FMN REDUCTASE (NADH) RUTF"/>
    <property type="match status" value="1"/>
</dbReference>
<dbReference type="Gene3D" id="2.30.110.10">
    <property type="entry name" value="Electron Transport, Fmn-binding Protein, Chain A"/>
    <property type="match status" value="1"/>
</dbReference>
<keyword evidence="5" id="KW-1185">Reference proteome</keyword>
<organism evidence="4 5">
    <name type="scientific">Cryomyces antarcticus</name>
    <dbReference type="NCBI Taxonomy" id="329879"/>
    <lineage>
        <taxon>Eukaryota</taxon>
        <taxon>Fungi</taxon>
        <taxon>Dikarya</taxon>
        <taxon>Ascomycota</taxon>
        <taxon>Pezizomycotina</taxon>
        <taxon>Dothideomycetes</taxon>
        <taxon>Dothideomycetes incertae sedis</taxon>
        <taxon>Cryomyces</taxon>
    </lineage>
</organism>
<dbReference type="InterPro" id="IPR002563">
    <property type="entry name" value="Flavin_Rdtase-like_dom"/>
</dbReference>
<feature type="non-terminal residue" evidence="4">
    <location>
        <position position="180"/>
    </location>
</feature>
<evidence type="ECO:0000256" key="1">
    <source>
        <dbReference type="ARBA" id="ARBA00023002"/>
    </source>
</evidence>
<dbReference type="PANTHER" id="PTHR30466">
    <property type="entry name" value="FLAVIN REDUCTASE"/>
    <property type="match status" value="1"/>
</dbReference>
<reference evidence="4 5" key="1">
    <citation type="submission" date="2023-08" db="EMBL/GenBank/DDBJ databases">
        <title>Black Yeasts Isolated from many extreme environments.</title>
        <authorList>
            <person name="Coleine C."/>
            <person name="Stajich J.E."/>
            <person name="Selbmann L."/>
        </authorList>
    </citation>
    <scope>NUCLEOTIDE SEQUENCE [LARGE SCALE GENOMIC DNA]</scope>
    <source>
        <strain evidence="4 5">CCFEE 536</strain>
    </source>
</reference>
<name>A0ABR0LSV0_9PEZI</name>
<evidence type="ECO:0000313" key="4">
    <source>
        <dbReference type="EMBL" id="KAK5240488.1"/>
    </source>
</evidence>
<dbReference type="EMBL" id="JAVRRA010011248">
    <property type="protein sequence ID" value="KAK5240488.1"/>
    <property type="molecule type" value="Genomic_DNA"/>
</dbReference>
<feature type="region of interest" description="Disordered" evidence="2">
    <location>
        <begin position="27"/>
        <end position="58"/>
    </location>
</feature>
<dbReference type="InterPro" id="IPR050268">
    <property type="entry name" value="NADH-dep_flavin_reductase"/>
</dbReference>
<proteinExistence type="predicted"/>
<comment type="caution">
    <text evidence="4">The sequence shown here is derived from an EMBL/GenBank/DDBJ whole genome shotgun (WGS) entry which is preliminary data.</text>
</comment>
<evidence type="ECO:0000256" key="2">
    <source>
        <dbReference type="SAM" id="MobiDB-lite"/>
    </source>
</evidence>
<protein>
    <recommendedName>
        <fullName evidence="3">Flavin reductase like domain-containing protein</fullName>
    </recommendedName>
</protein>
<feature type="compositionally biased region" description="Low complexity" evidence="2">
    <location>
        <begin position="35"/>
        <end position="53"/>
    </location>
</feature>